<keyword evidence="1" id="KW-0812">Transmembrane</keyword>
<name>A0ABZ0I557_9GAMM</name>
<keyword evidence="1" id="KW-0472">Membrane</keyword>
<protein>
    <submittedName>
        <fullName evidence="2">Uncharacterized protein</fullName>
    </submittedName>
</protein>
<evidence type="ECO:0000313" key="2">
    <source>
        <dbReference type="EMBL" id="WOJ93893.1"/>
    </source>
</evidence>
<evidence type="ECO:0000313" key="3">
    <source>
        <dbReference type="Proteomes" id="UP001626537"/>
    </source>
</evidence>
<keyword evidence="3" id="KW-1185">Reference proteome</keyword>
<accession>A0ABZ0I557</accession>
<reference evidence="2 3" key="1">
    <citation type="submission" date="2023-10" db="EMBL/GenBank/DDBJ databases">
        <title>Two novel species belonging to the OM43/NOR5 clade.</title>
        <authorList>
            <person name="Park M."/>
        </authorList>
    </citation>
    <scope>NUCLEOTIDE SEQUENCE [LARGE SCALE GENOMIC DNA]</scope>
    <source>
        <strain evidence="2 3">IMCC43200</strain>
    </source>
</reference>
<sequence>MNWILLGLTIFFIIFVVGTVFWLMSTLGPIRKKQAQRKQEREEALRRESDPG</sequence>
<keyword evidence="1" id="KW-1133">Transmembrane helix</keyword>
<dbReference type="EMBL" id="CP136864">
    <property type="protein sequence ID" value="WOJ93893.1"/>
    <property type="molecule type" value="Genomic_DNA"/>
</dbReference>
<dbReference type="RefSeq" id="WP_407348533.1">
    <property type="nucleotide sequence ID" value="NZ_CP136864.1"/>
</dbReference>
<evidence type="ECO:0000256" key="1">
    <source>
        <dbReference type="SAM" id="Phobius"/>
    </source>
</evidence>
<dbReference type="Proteomes" id="UP001626537">
    <property type="component" value="Chromosome"/>
</dbReference>
<gene>
    <name evidence="2" type="ORF">R0135_01680</name>
</gene>
<proteinExistence type="predicted"/>
<organism evidence="2 3">
    <name type="scientific">Congregibacter variabilis</name>
    <dbReference type="NCBI Taxonomy" id="3081200"/>
    <lineage>
        <taxon>Bacteria</taxon>
        <taxon>Pseudomonadati</taxon>
        <taxon>Pseudomonadota</taxon>
        <taxon>Gammaproteobacteria</taxon>
        <taxon>Cellvibrionales</taxon>
        <taxon>Halieaceae</taxon>
        <taxon>Congregibacter</taxon>
    </lineage>
</organism>
<feature type="transmembrane region" description="Helical" evidence="1">
    <location>
        <begin position="6"/>
        <end position="28"/>
    </location>
</feature>